<dbReference type="HOGENOM" id="CLU_039613_6_2_9"/>
<dbReference type="Gene3D" id="1.10.10.10">
    <property type="entry name" value="Winged helix-like DNA-binding domain superfamily/Winged helix DNA-binding domain"/>
    <property type="match status" value="1"/>
</dbReference>
<dbReference type="FunCoup" id="G4Q404">
    <property type="interactions" value="16"/>
</dbReference>
<keyword evidence="7" id="KW-1185">Reference proteome</keyword>
<comment type="similarity">
    <text evidence="1">Belongs to the LysR transcriptional regulatory family.</text>
</comment>
<organism evidence="6 7">
    <name type="scientific">Acidaminococcus intestini (strain RyC-MR95)</name>
    <dbReference type="NCBI Taxonomy" id="568816"/>
    <lineage>
        <taxon>Bacteria</taxon>
        <taxon>Bacillati</taxon>
        <taxon>Bacillota</taxon>
        <taxon>Negativicutes</taxon>
        <taxon>Acidaminococcales</taxon>
        <taxon>Acidaminococcaceae</taxon>
        <taxon>Acidaminococcus</taxon>
    </lineage>
</organism>
<dbReference type="STRING" id="568816.Acin_1861"/>
<reference evidence="6 7" key="1">
    <citation type="journal article" date="2011" name="J. Bacteriol.">
        <title>Complete genome sequence of Acidaminococcus intestini RYC-MR95, a Gram-negative bacterium from the phylum Firmicutes.</title>
        <authorList>
            <person name="D'Auria G."/>
            <person name="Galan J.C."/>
            <person name="Rodriguez-Alcayna M."/>
            <person name="Moya A."/>
            <person name="Baquero F."/>
            <person name="Latorre A."/>
        </authorList>
    </citation>
    <scope>NUCLEOTIDE SEQUENCE [LARGE SCALE GENOMIC DNA]</scope>
    <source>
        <strain evidence="6 7">RyC-MR95</strain>
    </source>
</reference>
<dbReference type="InParanoid" id="G4Q404"/>
<dbReference type="InterPro" id="IPR000847">
    <property type="entry name" value="LysR_HTH_N"/>
</dbReference>
<dbReference type="PANTHER" id="PTHR30419">
    <property type="entry name" value="HTH-TYPE TRANSCRIPTIONAL REGULATOR YBHD"/>
    <property type="match status" value="1"/>
</dbReference>
<dbReference type="EMBL" id="CP003058">
    <property type="protein sequence ID" value="AEQ23070.1"/>
    <property type="molecule type" value="Genomic_DNA"/>
</dbReference>
<dbReference type="InterPro" id="IPR050950">
    <property type="entry name" value="HTH-type_LysR_regulators"/>
</dbReference>
<evidence type="ECO:0000259" key="5">
    <source>
        <dbReference type="PROSITE" id="PS50931"/>
    </source>
</evidence>
<dbReference type="PATRIC" id="fig|568816.4.peg.1807"/>
<sequence>MNIYQLRYYIAVVEEGTISAAARKLNLSQPPLSTQIKLLEEEVGTELFIRGARQITLTPAGRRFYQYALEMTDIERQALEEIRDMGRGGTGTVHLGCISSAHVKEVYEGLDAFHRQYPLVRLRIVEGNTLELEEKLARNELEAAFVRTPETFKHVERLPLRQDPMMASGKRAFFSEIPSHRKLIMKDLAACPLILYKRWEARIRDLFSHAGRQPQIVGVADDLRTCLMMADYGLGISVTPLEALRGYPHLTRRVIAEKGLVSTLELVLRKDAYISASAKALFTVFKERDKNQEE</sequence>
<evidence type="ECO:0000256" key="2">
    <source>
        <dbReference type="ARBA" id="ARBA00023015"/>
    </source>
</evidence>
<dbReference type="SUPFAM" id="SSF53850">
    <property type="entry name" value="Periplasmic binding protein-like II"/>
    <property type="match status" value="1"/>
</dbReference>
<keyword evidence="2" id="KW-0805">Transcription regulation</keyword>
<dbReference type="GeneID" id="92879104"/>
<dbReference type="Proteomes" id="UP000007093">
    <property type="component" value="Chromosome"/>
</dbReference>
<gene>
    <name evidence="6" type="ordered locus">Acin_1861</name>
</gene>
<dbReference type="AlphaFoldDB" id="G4Q404"/>
<proteinExistence type="inferred from homology"/>
<dbReference type="Pfam" id="PF03466">
    <property type="entry name" value="LysR_substrate"/>
    <property type="match status" value="1"/>
</dbReference>
<dbReference type="PRINTS" id="PR00039">
    <property type="entry name" value="HTHLYSR"/>
</dbReference>
<dbReference type="Pfam" id="PF00126">
    <property type="entry name" value="HTH_1"/>
    <property type="match status" value="1"/>
</dbReference>
<dbReference type="GO" id="GO:0003677">
    <property type="term" value="F:DNA binding"/>
    <property type="evidence" value="ECO:0007669"/>
    <property type="project" value="UniProtKB-KW"/>
</dbReference>
<feature type="domain" description="HTH lysR-type" evidence="5">
    <location>
        <begin position="1"/>
        <end position="58"/>
    </location>
</feature>
<dbReference type="eggNOG" id="COG0583">
    <property type="taxonomic scope" value="Bacteria"/>
</dbReference>
<dbReference type="FunFam" id="1.10.10.10:FF:000001">
    <property type="entry name" value="LysR family transcriptional regulator"/>
    <property type="match status" value="1"/>
</dbReference>
<dbReference type="GO" id="GO:0003700">
    <property type="term" value="F:DNA-binding transcription factor activity"/>
    <property type="evidence" value="ECO:0007669"/>
    <property type="project" value="InterPro"/>
</dbReference>
<evidence type="ECO:0000256" key="4">
    <source>
        <dbReference type="ARBA" id="ARBA00023163"/>
    </source>
</evidence>
<evidence type="ECO:0000313" key="7">
    <source>
        <dbReference type="Proteomes" id="UP000007093"/>
    </source>
</evidence>
<dbReference type="GO" id="GO:0005829">
    <property type="term" value="C:cytosol"/>
    <property type="evidence" value="ECO:0007669"/>
    <property type="project" value="TreeGrafter"/>
</dbReference>
<dbReference type="RefSeq" id="WP_009015862.1">
    <property type="nucleotide sequence ID" value="NC_016077.1"/>
</dbReference>
<dbReference type="SUPFAM" id="SSF46785">
    <property type="entry name" value="Winged helix' DNA-binding domain"/>
    <property type="match status" value="1"/>
</dbReference>
<dbReference type="InterPro" id="IPR036388">
    <property type="entry name" value="WH-like_DNA-bd_sf"/>
</dbReference>
<evidence type="ECO:0000256" key="1">
    <source>
        <dbReference type="ARBA" id="ARBA00009437"/>
    </source>
</evidence>
<keyword evidence="4" id="KW-0804">Transcription</keyword>
<dbReference type="InterPro" id="IPR005119">
    <property type="entry name" value="LysR_subst-bd"/>
</dbReference>
<dbReference type="InterPro" id="IPR036390">
    <property type="entry name" value="WH_DNA-bd_sf"/>
</dbReference>
<dbReference type="Gene3D" id="3.40.190.290">
    <property type="match status" value="1"/>
</dbReference>
<evidence type="ECO:0000256" key="3">
    <source>
        <dbReference type="ARBA" id="ARBA00023125"/>
    </source>
</evidence>
<dbReference type="CDD" id="cd05466">
    <property type="entry name" value="PBP2_LTTR_substrate"/>
    <property type="match status" value="1"/>
</dbReference>
<name>G4Q404_ACIIR</name>
<dbReference type="KEGG" id="ain:Acin_1861"/>
<keyword evidence="3" id="KW-0238">DNA-binding</keyword>
<evidence type="ECO:0000313" key="6">
    <source>
        <dbReference type="EMBL" id="AEQ23070.1"/>
    </source>
</evidence>
<dbReference type="PROSITE" id="PS50931">
    <property type="entry name" value="HTH_LYSR"/>
    <property type="match status" value="1"/>
</dbReference>
<accession>G4Q404</accession>
<protein>
    <submittedName>
        <fullName evidence="6">Transcriptional regulator</fullName>
    </submittedName>
</protein>